<proteinExistence type="predicted"/>
<dbReference type="Proteomes" id="UP001370348">
    <property type="component" value="Chromosome"/>
</dbReference>
<protein>
    <recommendedName>
        <fullName evidence="3">PIN domain-containing protein</fullName>
    </recommendedName>
</protein>
<dbReference type="RefSeq" id="WP_394823451.1">
    <property type="nucleotide sequence ID" value="NZ_CP089984.1"/>
</dbReference>
<evidence type="ECO:0008006" key="3">
    <source>
        <dbReference type="Google" id="ProtNLM"/>
    </source>
</evidence>
<dbReference type="EMBL" id="CP089984">
    <property type="protein sequence ID" value="WXB13835.1"/>
    <property type="molecule type" value="Genomic_DNA"/>
</dbReference>
<gene>
    <name evidence="1" type="ORF">LZC94_39125</name>
</gene>
<evidence type="ECO:0000313" key="2">
    <source>
        <dbReference type="Proteomes" id="UP001370348"/>
    </source>
</evidence>
<dbReference type="SUPFAM" id="SSF88723">
    <property type="entry name" value="PIN domain-like"/>
    <property type="match status" value="1"/>
</dbReference>
<dbReference type="InterPro" id="IPR029060">
    <property type="entry name" value="PIN-like_dom_sf"/>
</dbReference>
<sequence length="115" mass="12878">MLIALERRKQRAMAIHEWLHAERMPIRAPWIVVAEFWRGHTERRDAILRSIDIEEPSLALAKNAGDALGAVKGATIVDAIVMASAALRGDVVYTSDLDDLTRLQRHFPSARVLVV</sequence>
<name>A0ABZ2LSX4_9BACT</name>
<accession>A0ABZ2LSX4</accession>
<reference evidence="1 2" key="1">
    <citation type="submission" date="2021-12" db="EMBL/GenBank/DDBJ databases">
        <title>Discovery of the Pendulisporaceae a myxobacterial family with distinct sporulation behavior and unique specialized metabolism.</title>
        <authorList>
            <person name="Garcia R."/>
            <person name="Popoff A."/>
            <person name="Bader C.D."/>
            <person name="Loehr J."/>
            <person name="Walesch S."/>
            <person name="Walt C."/>
            <person name="Boldt J."/>
            <person name="Bunk B."/>
            <person name="Haeckl F.J.F.P.J."/>
            <person name="Gunesch A.P."/>
            <person name="Birkelbach J."/>
            <person name="Nuebel U."/>
            <person name="Pietschmann T."/>
            <person name="Bach T."/>
            <person name="Mueller R."/>
        </authorList>
    </citation>
    <scope>NUCLEOTIDE SEQUENCE [LARGE SCALE GENOMIC DNA]</scope>
    <source>
        <strain evidence="1 2">MSr11954</strain>
    </source>
</reference>
<organism evidence="1 2">
    <name type="scientific">Pendulispora albinea</name>
    <dbReference type="NCBI Taxonomy" id="2741071"/>
    <lineage>
        <taxon>Bacteria</taxon>
        <taxon>Pseudomonadati</taxon>
        <taxon>Myxococcota</taxon>
        <taxon>Myxococcia</taxon>
        <taxon>Myxococcales</taxon>
        <taxon>Sorangiineae</taxon>
        <taxon>Pendulisporaceae</taxon>
        <taxon>Pendulispora</taxon>
    </lineage>
</organism>
<keyword evidence="2" id="KW-1185">Reference proteome</keyword>
<dbReference type="Gene3D" id="3.40.50.1010">
    <property type="entry name" value="5'-nuclease"/>
    <property type="match status" value="1"/>
</dbReference>
<evidence type="ECO:0000313" key="1">
    <source>
        <dbReference type="EMBL" id="WXB13835.1"/>
    </source>
</evidence>